<gene>
    <name evidence="2" type="primary">OSJNBa0001A11.5</name>
</gene>
<accession>Q6K794</accession>
<feature type="compositionally biased region" description="Gly residues" evidence="1">
    <location>
        <begin position="52"/>
        <end position="61"/>
    </location>
</feature>
<dbReference type="EMBL" id="AP004861">
    <property type="protein sequence ID" value="BAD23075.1"/>
    <property type="molecule type" value="Genomic_DNA"/>
</dbReference>
<name>Q6K794_ORYSJ</name>
<evidence type="ECO:0000313" key="2">
    <source>
        <dbReference type="EMBL" id="BAD23075.1"/>
    </source>
</evidence>
<evidence type="ECO:0000256" key="1">
    <source>
        <dbReference type="SAM" id="MobiDB-lite"/>
    </source>
</evidence>
<dbReference type="AlphaFoldDB" id="Q6K794"/>
<dbReference type="Proteomes" id="UP000000763">
    <property type="component" value="Chromosome 2"/>
</dbReference>
<evidence type="ECO:0000313" key="3">
    <source>
        <dbReference type="Proteomes" id="UP000000763"/>
    </source>
</evidence>
<feature type="region of interest" description="Disordered" evidence="1">
    <location>
        <begin position="1"/>
        <end position="71"/>
    </location>
</feature>
<sequence>MARDNSLEEKERRGRGEGEGGRGLAGAVNAFQPAGEAGRRRGGAVAVEWPMGGSGGGGMSEGRGTRGRVKVNTSARILKHIRWSKV</sequence>
<reference evidence="3" key="1">
    <citation type="journal article" date="2005" name="Nature">
        <title>The map-based sequence of the rice genome.</title>
        <authorList>
            <consortium name="International rice genome sequencing project (IRGSP)"/>
            <person name="Matsumoto T."/>
            <person name="Wu J."/>
            <person name="Kanamori H."/>
            <person name="Katayose Y."/>
            <person name="Fujisawa M."/>
            <person name="Namiki N."/>
            <person name="Mizuno H."/>
            <person name="Yamamoto K."/>
            <person name="Antonio B.A."/>
            <person name="Baba T."/>
            <person name="Sakata K."/>
            <person name="Nagamura Y."/>
            <person name="Aoki H."/>
            <person name="Arikawa K."/>
            <person name="Arita K."/>
            <person name="Bito T."/>
            <person name="Chiden Y."/>
            <person name="Fujitsuka N."/>
            <person name="Fukunaka R."/>
            <person name="Hamada M."/>
            <person name="Harada C."/>
            <person name="Hayashi A."/>
            <person name="Hijishita S."/>
            <person name="Honda M."/>
            <person name="Hosokawa S."/>
            <person name="Ichikawa Y."/>
            <person name="Idonuma A."/>
            <person name="Iijima M."/>
            <person name="Ikeda M."/>
            <person name="Ikeno M."/>
            <person name="Ito K."/>
            <person name="Ito S."/>
            <person name="Ito T."/>
            <person name="Ito Y."/>
            <person name="Ito Y."/>
            <person name="Iwabuchi A."/>
            <person name="Kamiya K."/>
            <person name="Karasawa W."/>
            <person name="Kurita K."/>
            <person name="Katagiri S."/>
            <person name="Kikuta A."/>
            <person name="Kobayashi H."/>
            <person name="Kobayashi N."/>
            <person name="Machita K."/>
            <person name="Maehara T."/>
            <person name="Masukawa M."/>
            <person name="Mizubayashi T."/>
            <person name="Mukai Y."/>
            <person name="Nagasaki H."/>
            <person name="Nagata Y."/>
            <person name="Naito S."/>
            <person name="Nakashima M."/>
            <person name="Nakama Y."/>
            <person name="Nakamichi Y."/>
            <person name="Nakamura M."/>
            <person name="Meguro A."/>
            <person name="Negishi M."/>
            <person name="Ohta I."/>
            <person name="Ohta T."/>
            <person name="Okamoto M."/>
            <person name="Ono N."/>
            <person name="Saji S."/>
            <person name="Sakaguchi M."/>
            <person name="Sakai K."/>
            <person name="Shibata M."/>
            <person name="Shimokawa T."/>
            <person name="Song J."/>
            <person name="Takazaki Y."/>
            <person name="Terasawa K."/>
            <person name="Tsugane M."/>
            <person name="Tsuji K."/>
            <person name="Ueda S."/>
            <person name="Waki K."/>
            <person name="Yamagata H."/>
            <person name="Yamamoto M."/>
            <person name="Yamamoto S."/>
            <person name="Yamane H."/>
            <person name="Yoshiki S."/>
            <person name="Yoshihara R."/>
            <person name="Yukawa K."/>
            <person name="Zhong H."/>
            <person name="Yano M."/>
            <person name="Yuan Q."/>
            <person name="Ouyang S."/>
            <person name="Liu J."/>
            <person name="Jones K.M."/>
            <person name="Gansberger K."/>
            <person name="Moffat K."/>
            <person name="Hill J."/>
            <person name="Bera J."/>
            <person name="Fadrosh D."/>
            <person name="Jin S."/>
            <person name="Johri S."/>
            <person name="Kim M."/>
            <person name="Overton L."/>
            <person name="Reardon M."/>
            <person name="Tsitrin T."/>
            <person name="Vuong H."/>
            <person name="Weaver B."/>
            <person name="Ciecko A."/>
            <person name="Tallon L."/>
            <person name="Jackson J."/>
            <person name="Pai G."/>
            <person name="Aken S.V."/>
            <person name="Utterback T."/>
            <person name="Reidmuller S."/>
            <person name="Feldblyum T."/>
            <person name="Hsiao J."/>
            <person name="Zismann V."/>
            <person name="Iobst S."/>
            <person name="de Vazeille A.R."/>
            <person name="Buell C.R."/>
            <person name="Ying K."/>
            <person name="Li Y."/>
            <person name="Lu T."/>
            <person name="Huang Y."/>
            <person name="Zhao Q."/>
            <person name="Feng Q."/>
            <person name="Zhang L."/>
            <person name="Zhu J."/>
            <person name="Weng Q."/>
            <person name="Mu J."/>
            <person name="Lu Y."/>
            <person name="Fan D."/>
            <person name="Liu Y."/>
            <person name="Guan J."/>
            <person name="Zhang Y."/>
            <person name="Yu S."/>
            <person name="Liu X."/>
            <person name="Zhang Y."/>
            <person name="Hong G."/>
            <person name="Han B."/>
            <person name="Choisne N."/>
            <person name="Demange N."/>
            <person name="Orjeda G."/>
            <person name="Samain S."/>
            <person name="Cattolico L."/>
            <person name="Pelletier E."/>
            <person name="Couloux A."/>
            <person name="Segurens B."/>
            <person name="Wincker P."/>
            <person name="D'Hont A."/>
            <person name="Scarpelli C."/>
            <person name="Weissenbach J."/>
            <person name="Salanoubat M."/>
            <person name="Quetier F."/>
            <person name="Yu Y."/>
            <person name="Kim H.R."/>
            <person name="Rambo T."/>
            <person name="Currie J."/>
            <person name="Collura K."/>
            <person name="Luo M."/>
            <person name="Yang T."/>
            <person name="Ammiraju J.S.S."/>
            <person name="Engler F."/>
            <person name="Soderlund C."/>
            <person name="Wing R.A."/>
            <person name="Palmer L.E."/>
            <person name="de la Bastide M."/>
            <person name="Spiegel L."/>
            <person name="Nascimento L."/>
            <person name="Zutavern T."/>
            <person name="O'Shaughnessy A."/>
            <person name="Dike S."/>
            <person name="Dedhia N."/>
            <person name="Preston R."/>
            <person name="Balija V."/>
            <person name="McCombie W.R."/>
            <person name="Chow T."/>
            <person name="Chen H."/>
            <person name="Chung M."/>
            <person name="Chen C."/>
            <person name="Shaw J."/>
            <person name="Wu H."/>
            <person name="Hsiao K."/>
            <person name="Chao Y."/>
            <person name="Chu M."/>
            <person name="Cheng C."/>
            <person name="Hour A."/>
            <person name="Lee P."/>
            <person name="Lin S."/>
            <person name="Lin Y."/>
            <person name="Liou J."/>
            <person name="Liu S."/>
            <person name="Hsing Y."/>
            <person name="Raghuvanshi S."/>
            <person name="Mohanty A."/>
            <person name="Bharti A.K."/>
            <person name="Gaur A."/>
            <person name="Gupta V."/>
            <person name="Kumar D."/>
            <person name="Ravi V."/>
            <person name="Vij S."/>
            <person name="Kapur A."/>
            <person name="Khurana P."/>
            <person name="Khurana P."/>
            <person name="Khurana J.P."/>
            <person name="Tyagi A.K."/>
            <person name="Gaikwad K."/>
            <person name="Singh A."/>
            <person name="Dalal V."/>
            <person name="Srivastava S."/>
            <person name="Dixit A."/>
            <person name="Pal A.K."/>
            <person name="Ghazi I.A."/>
            <person name="Yadav M."/>
            <person name="Pandit A."/>
            <person name="Bhargava A."/>
            <person name="Sureshbabu K."/>
            <person name="Batra K."/>
            <person name="Sharma T.R."/>
            <person name="Mohapatra T."/>
            <person name="Singh N.K."/>
            <person name="Messing J."/>
            <person name="Nelson A.B."/>
            <person name="Fuks G."/>
            <person name="Kavchok S."/>
            <person name="Keizer G."/>
            <person name="Linton E."/>
            <person name="Llaca V."/>
            <person name="Song R."/>
            <person name="Tanyolac B."/>
            <person name="Young S."/>
            <person name="Ho-Il K."/>
            <person name="Hahn J.H."/>
            <person name="Sangsakoo G."/>
            <person name="Vanavichit A."/>
            <person name="de Mattos Luiz.A.T."/>
            <person name="Zimmer P.D."/>
            <person name="Malone G."/>
            <person name="Dellagostin O."/>
            <person name="de Oliveira A.C."/>
            <person name="Bevan M."/>
            <person name="Bancroft I."/>
            <person name="Minx P."/>
            <person name="Cordum H."/>
            <person name="Wilson R."/>
            <person name="Cheng Z."/>
            <person name="Jin W."/>
            <person name="Jiang J."/>
            <person name="Leong S.A."/>
            <person name="Iwama H."/>
            <person name="Gojobori T."/>
            <person name="Itoh T."/>
            <person name="Niimura Y."/>
            <person name="Fujii Y."/>
            <person name="Habara T."/>
            <person name="Sakai H."/>
            <person name="Sato Y."/>
            <person name="Wilson G."/>
            <person name="Kumar K."/>
            <person name="McCouch S."/>
            <person name="Juretic N."/>
            <person name="Hoen D."/>
            <person name="Wright S."/>
            <person name="Bruskiewich R."/>
            <person name="Bureau T."/>
            <person name="Miyao A."/>
            <person name="Hirochika H."/>
            <person name="Nishikawa T."/>
            <person name="Kadowaki K."/>
            <person name="Sugiura M."/>
            <person name="Burr B."/>
            <person name="Sasaki T."/>
        </authorList>
    </citation>
    <scope>NUCLEOTIDE SEQUENCE [LARGE SCALE GENOMIC DNA]</scope>
    <source>
        <strain evidence="3">cv. Nipponbare</strain>
    </source>
</reference>
<organism evidence="2 3">
    <name type="scientific">Oryza sativa subsp. japonica</name>
    <name type="common">Rice</name>
    <dbReference type="NCBI Taxonomy" id="39947"/>
    <lineage>
        <taxon>Eukaryota</taxon>
        <taxon>Viridiplantae</taxon>
        <taxon>Streptophyta</taxon>
        <taxon>Embryophyta</taxon>
        <taxon>Tracheophyta</taxon>
        <taxon>Spermatophyta</taxon>
        <taxon>Magnoliopsida</taxon>
        <taxon>Liliopsida</taxon>
        <taxon>Poales</taxon>
        <taxon>Poaceae</taxon>
        <taxon>BOP clade</taxon>
        <taxon>Oryzoideae</taxon>
        <taxon>Oryzeae</taxon>
        <taxon>Oryzinae</taxon>
        <taxon>Oryza</taxon>
        <taxon>Oryza sativa</taxon>
    </lineage>
</organism>
<proteinExistence type="predicted"/>
<protein>
    <submittedName>
        <fullName evidence="2">Uncharacterized protein</fullName>
    </submittedName>
</protein>
<feature type="compositionally biased region" description="Basic and acidic residues" evidence="1">
    <location>
        <begin position="1"/>
        <end position="20"/>
    </location>
</feature>
<reference evidence="3" key="2">
    <citation type="journal article" date="2008" name="Nucleic Acids Res.">
        <title>The rice annotation project database (RAP-DB): 2008 update.</title>
        <authorList>
            <consortium name="The rice annotation project (RAP)"/>
        </authorList>
    </citation>
    <scope>GENOME REANNOTATION</scope>
    <source>
        <strain evidence="3">cv. Nipponbare</strain>
    </source>
</reference>